<name>A0A6C0BME2_9ZZZZ</name>
<keyword evidence="1" id="KW-0547">Nucleotide-binding</keyword>
<dbReference type="GO" id="GO:0004672">
    <property type="term" value="F:protein kinase activity"/>
    <property type="evidence" value="ECO:0007669"/>
    <property type="project" value="InterPro"/>
</dbReference>
<dbReference type="PANTHER" id="PTHR24345">
    <property type="entry name" value="SERINE/THREONINE-PROTEIN KINASE PLK"/>
    <property type="match status" value="1"/>
</dbReference>
<dbReference type="InterPro" id="IPR017441">
    <property type="entry name" value="Protein_kinase_ATP_BS"/>
</dbReference>
<dbReference type="PROSITE" id="PS50011">
    <property type="entry name" value="PROTEIN_KINASE_DOM"/>
    <property type="match status" value="1"/>
</dbReference>
<evidence type="ECO:0000256" key="2">
    <source>
        <dbReference type="ARBA" id="ARBA00022840"/>
    </source>
</evidence>
<proteinExistence type="predicted"/>
<protein>
    <recommendedName>
        <fullName evidence="4">Protein kinase domain-containing protein</fullName>
    </recommendedName>
</protein>
<dbReference type="SMART" id="SM00220">
    <property type="entry name" value="S_TKc"/>
    <property type="match status" value="1"/>
</dbReference>
<dbReference type="CDD" id="cd00180">
    <property type="entry name" value="PKc"/>
    <property type="match status" value="1"/>
</dbReference>
<dbReference type="PROSITE" id="PS00107">
    <property type="entry name" value="PROTEIN_KINASE_ATP"/>
    <property type="match status" value="1"/>
</dbReference>
<feature type="domain" description="Protein kinase" evidence="4">
    <location>
        <begin position="21"/>
        <end position="292"/>
    </location>
</feature>
<organism evidence="5">
    <name type="scientific">viral metagenome</name>
    <dbReference type="NCBI Taxonomy" id="1070528"/>
    <lineage>
        <taxon>unclassified sequences</taxon>
        <taxon>metagenomes</taxon>
        <taxon>organismal metagenomes</taxon>
    </lineage>
</organism>
<dbReference type="Gene3D" id="1.10.510.10">
    <property type="entry name" value="Transferase(Phosphotransferase) domain 1"/>
    <property type="match status" value="1"/>
</dbReference>
<evidence type="ECO:0000259" key="4">
    <source>
        <dbReference type="PROSITE" id="PS50011"/>
    </source>
</evidence>
<dbReference type="PROSITE" id="PS00108">
    <property type="entry name" value="PROTEIN_KINASE_ST"/>
    <property type="match status" value="1"/>
</dbReference>
<dbReference type="SUPFAM" id="SSF47954">
    <property type="entry name" value="Cyclin-like"/>
    <property type="match status" value="1"/>
</dbReference>
<dbReference type="InterPro" id="IPR011009">
    <property type="entry name" value="Kinase-like_dom_sf"/>
</dbReference>
<evidence type="ECO:0000313" key="5">
    <source>
        <dbReference type="EMBL" id="QHS93192.1"/>
    </source>
</evidence>
<dbReference type="CDD" id="cd00043">
    <property type="entry name" value="CYCLIN_SF"/>
    <property type="match status" value="1"/>
</dbReference>
<dbReference type="InterPro" id="IPR000719">
    <property type="entry name" value="Prot_kinase_dom"/>
</dbReference>
<evidence type="ECO:0000256" key="3">
    <source>
        <dbReference type="SAM" id="MobiDB-lite"/>
    </source>
</evidence>
<dbReference type="AlphaFoldDB" id="A0A6C0BME2"/>
<accession>A0A6C0BME2</accession>
<evidence type="ECO:0000256" key="1">
    <source>
        <dbReference type="ARBA" id="ARBA00022741"/>
    </source>
</evidence>
<feature type="region of interest" description="Disordered" evidence="3">
    <location>
        <begin position="1"/>
        <end position="22"/>
    </location>
</feature>
<dbReference type="InterPro" id="IPR008271">
    <property type="entry name" value="Ser/Thr_kinase_AS"/>
</dbReference>
<dbReference type="SUPFAM" id="SSF56112">
    <property type="entry name" value="Protein kinase-like (PK-like)"/>
    <property type="match status" value="1"/>
</dbReference>
<feature type="compositionally biased region" description="Polar residues" evidence="3">
    <location>
        <begin position="1"/>
        <end position="20"/>
    </location>
</feature>
<dbReference type="EMBL" id="MN739199">
    <property type="protein sequence ID" value="QHS93192.1"/>
    <property type="molecule type" value="Genomic_DNA"/>
</dbReference>
<dbReference type="GO" id="GO:0005634">
    <property type="term" value="C:nucleus"/>
    <property type="evidence" value="ECO:0007669"/>
    <property type="project" value="TreeGrafter"/>
</dbReference>
<reference evidence="5" key="1">
    <citation type="journal article" date="2020" name="Nature">
        <title>Giant virus diversity and host interactions through global metagenomics.</title>
        <authorList>
            <person name="Schulz F."/>
            <person name="Roux S."/>
            <person name="Paez-Espino D."/>
            <person name="Jungbluth S."/>
            <person name="Walsh D.A."/>
            <person name="Denef V.J."/>
            <person name="McMahon K.D."/>
            <person name="Konstantinidis K.T."/>
            <person name="Eloe-Fadrosh E.A."/>
            <person name="Kyrpides N.C."/>
            <person name="Woyke T."/>
        </authorList>
    </citation>
    <scope>NUCLEOTIDE SEQUENCE</scope>
    <source>
        <strain evidence="5">GVMAG-M-3300017651-5</strain>
    </source>
</reference>
<sequence>MSQSPVRHVSTRSWTGSSESPPKLRCIGSGTYGTVSEVATQHGRMALKEQKIDSFTGSPSLNELDIGRKVVHPNIMPIEGIVVDGTNLGFIMPLAHQSLVEYVSKKRSEPMICRLMADVFRGLSFLHSNGILHLDMKGGNILIDETDPDEPIAKISDFGLSKHFHGRLDVPARYITCTFAPPEILSENRMCSYTPRTESWCLGIIFLTSLRPDLDIFQGVDLSDSNIKRNTDICNRLIYLFNDNMRMFNLKSWLPDSSSQVVSIIHDLLSINPSMRLTSDEALYRLGCSHYMGVLVVPSIEQQDRSFKSFKAIEGMARICYNMNYLVETFFLACDIYHRCSHLHDPEDIIPSCSVVIASKLTELTQLKITSCVKENVSPERLRRCEVVMIDSMKGIIYRKNLFTCSTITTITDNAKLCYFSDIYSRLDMIELNSQASINNVGSMRCREFLPHTCHFKIMAELQGTDEERLKQSFRSLEQ</sequence>
<dbReference type="GO" id="GO:0005524">
    <property type="term" value="F:ATP binding"/>
    <property type="evidence" value="ECO:0007669"/>
    <property type="project" value="UniProtKB-KW"/>
</dbReference>
<keyword evidence="2" id="KW-0067">ATP-binding</keyword>
<dbReference type="Pfam" id="PF00069">
    <property type="entry name" value="Pkinase"/>
    <property type="match status" value="1"/>
</dbReference>
<dbReference type="InterPro" id="IPR036915">
    <property type="entry name" value="Cyclin-like_sf"/>
</dbReference>
<dbReference type="Gene3D" id="3.30.200.20">
    <property type="entry name" value="Phosphorylase Kinase, domain 1"/>
    <property type="match status" value="1"/>
</dbReference>